<feature type="compositionally biased region" description="Acidic residues" evidence="17">
    <location>
        <begin position="269"/>
        <end position="290"/>
    </location>
</feature>
<dbReference type="SMART" id="SM00360">
    <property type="entry name" value="RRM"/>
    <property type="match status" value="4"/>
</dbReference>
<evidence type="ECO:0000256" key="2">
    <source>
        <dbReference type="ARBA" id="ARBA00022499"/>
    </source>
</evidence>
<keyword evidence="3" id="KW-0597">Phosphoprotein</keyword>
<evidence type="ECO:0000256" key="7">
    <source>
        <dbReference type="ARBA" id="ARBA00022843"/>
    </source>
</evidence>
<feature type="compositionally biased region" description="Acidic residues" evidence="17">
    <location>
        <begin position="307"/>
        <end position="317"/>
    </location>
</feature>
<feature type="non-terminal residue" evidence="20">
    <location>
        <position position="1"/>
    </location>
</feature>
<evidence type="ECO:0000256" key="3">
    <source>
        <dbReference type="ARBA" id="ARBA00022553"/>
    </source>
</evidence>
<reference evidence="20" key="1">
    <citation type="journal article" date="2021" name="Cell">
        <title>Tracing the genetic footprints of vertebrate landing in non-teleost ray-finned fishes.</title>
        <authorList>
            <person name="Bi X."/>
            <person name="Wang K."/>
            <person name="Yang L."/>
            <person name="Pan H."/>
            <person name="Jiang H."/>
            <person name="Wei Q."/>
            <person name="Fang M."/>
            <person name="Yu H."/>
            <person name="Zhu C."/>
            <person name="Cai Y."/>
            <person name="He Y."/>
            <person name="Gan X."/>
            <person name="Zeng H."/>
            <person name="Yu D."/>
            <person name="Zhu Y."/>
            <person name="Jiang H."/>
            <person name="Qiu Q."/>
            <person name="Yang H."/>
            <person name="Zhang Y.E."/>
            <person name="Wang W."/>
            <person name="Zhu M."/>
            <person name="He S."/>
            <person name="Zhang G."/>
        </authorList>
    </citation>
    <scope>NUCLEOTIDE SEQUENCE</scope>
    <source>
        <strain evidence="20">Allg_001</strain>
    </source>
</reference>
<dbReference type="FunFam" id="3.30.70.330:FF:000182">
    <property type="entry name" value="RNA-binding motif protein 28"/>
    <property type="match status" value="1"/>
</dbReference>
<comment type="function">
    <text evidence="12">Nucleolar component of the spliceosomal ribonucleoprotein complexes.</text>
</comment>
<feature type="region of interest" description="Disordered" evidence="17">
    <location>
        <begin position="256"/>
        <end position="365"/>
    </location>
</feature>
<dbReference type="Gene3D" id="3.30.70.330">
    <property type="match status" value="4"/>
</dbReference>
<proteinExistence type="predicted"/>
<comment type="caution">
    <text evidence="20">The sequence shown here is derived from an EMBL/GenBank/DDBJ whole genome shotgun (WGS) entry which is preliminary data.</text>
</comment>
<dbReference type="InterPro" id="IPR035979">
    <property type="entry name" value="RBD_domain_sf"/>
</dbReference>
<dbReference type="CDD" id="cd12416">
    <property type="entry name" value="RRM4_RBM28_like"/>
    <property type="match status" value="1"/>
</dbReference>
<dbReference type="InterPro" id="IPR012677">
    <property type="entry name" value="Nucleotide-bd_a/b_plait_sf"/>
</dbReference>
<dbReference type="GO" id="GO:0005681">
    <property type="term" value="C:spliceosomal complex"/>
    <property type="evidence" value="ECO:0007669"/>
    <property type="project" value="UniProtKB-KW"/>
</dbReference>
<evidence type="ECO:0000256" key="9">
    <source>
        <dbReference type="ARBA" id="ARBA00022990"/>
    </source>
</evidence>
<feature type="domain" description="RRM" evidence="19">
    <location>
        <begin position="370"/>
        <end position="454"/>
    </location>
</feature>
<evidence type="ECO:0000256" key="14">
    <source>
        <dbReference type="ARBA" id="ARBA00067877"/>
    </source>
</evidence>
<dbReference type="FunFam" id="3.30.70.330:FF:000315">
    <property type="entry name" value="RNA-binding motif protein 28"/>
    <property type="match status" value="1"/>
</dbReference>
<keyword evidence="8 16" id="KW-0694">RNA-binding</keyword>
<dbReference type="InterPro" id="IPR000504">
    <property type="entry name" value="RRM_dom"/>
</dbReference>
<evidence type="ECO:0000256" key="12">
    <source>
        <dbReference type="ARBA" id="ARBA00053567"/>
    </source>
</evidence>
<evidence type="ECO:0000256" key="16">
    <source>
        <dbReference type="PROSITE-ProRule" id="PRU00176"/>
    </source>
</evidence>
<dbReference type="PROSITE" id="PS50102">
    <property type="entry name" value="RRM"/>
    <property type="match status" value="4"/>
</dbReference>
<dbReference type="Proteomes" id="UP000736164">
    <property type="component" value="Unassembled WGS sequence"/>
</dbReference>
<dbReference type="Pfam" id="PF00076">
    <property type="entry name" value="RRM_1"/>
    <property type="match status" value="4"/>
</dbReference>
<evidence type="ECO:0000256" key="18">
    <source>
        <dbReference type="SAM" id="Phobius"/>
    </source>
</evidence>
<protein>
    <recommendedName>
        <fullName evidence="14">RNA-binding protein 28</fullName>
    </recommendedName>
    <alternativeName>
        <fullName evidence="15">RNA-binding motif protein 28</fullName>
    </alternativeName>
</protein>
<dbReference type="SUPFAM" id="SSF54928">
    <property type="entry name" value="RNA-binding domain, RBD"/>
    <property type="match status" value="3"/>
</dbReference>
<keyword evidence="6" id="KW-0677">Repeat</keyword>
<comment type="subunit">
    <text evidence="13">Interacts with U1, U2, U4, U5, and U6 spliceosomal small nuclear RNAs (snRNAs).</text>
</comment>
<dbReference type="CDD" id="cd12415">
    <property type="entry name" value="RRM3_RBM28_like"/>
    <property type="match status" value="1"/>
</dbReference>
<evidence type="ECO:0000256" key="11">
    <source>
        <dbReference type="ARBA" id="ARBA00023242"/>
    </source>
</evidence>
<sequence length="800" mass="90929">MANSTLFVRNLPTSACSDRLEEIFSEVGPVKHCFVVKEKGGETCRGFGYVTFSMEEDAQKAMKEIKQYDGQQIVLMLAKKKQHNKKKSVLSLCGNNLNDVICLLIIFYLIFLASTESAPKEKKPKSTKKSKKKARLIIRNLSFKCTEDDLKQFFSKYGAVLEVNIPRKADGKMRGFAFVQFKNVLEAGKALNATNLKEIKECFHLYYLHYYHTNTNISDWPIFTTVLLETPASSLVPVRRQVAVDWAVAKDKFIATQQSSSSESKKEEENEETSEDSDIEDNSEEEEENSETPQKNKPGKKAPVEKEECEIDDDAESSDEHSAAEDHEEENDAESEEADSDGSDLGSEDEEDNEIPAQKKHHTSDVNEGKTVFIRNLSFDTEEDGLEELLLQYGELKYVRIVLHPDTEHSKGCAFVQFKTKEAAEKCIAAAEEGSESGGLRLDGRKLNIVLAISREEAMKVKNQKVKTHTGTRNLFLAREGLIRAGTAAAEGLSAADLAKRARFEELKRLKLRDINVFVSKTRLCVHNLPKSVDQKHLRKLCLKAAGGGKDVRINECRVMYDRKPQLGKTVGRSLGYGFVQFQEHDHALKALRHLNNNPDIFGPQKRPIVEFSLEDSRKLKIKENRAQKSKQNVAKAGENKSKKSSKILECGQKREQDHSESTSSRLSDIVDVGEKKSRHWSGFQTKPEVEEVELEDGKKRRKILDLPSHRGPKIRKRDKGKQQQVQPKKVRDQPSRKERIKSVFIEKQSQQRNQTSKKMKNTFRRKEDDRFDSLVEKYKKTILGNPKSSIVKKGKWFIS</sequence>
<feature type="domain" description="RRM" evidence="19">
    <location>
        <begin position="4"/>
        <end position="80"/>
    </location>
</feature>
<evidence type="ECO:0000256" key="5">
    <source>
        <dbReference type="ARBA" id="ARBA00022728"/>
    </source>
</evidence>
<dbReference type="InterPro" id="IPR051945">
    <property type="entry name" value="RRM_MRD1_RNA_proc_ribogen"/>
</dbReference>
<feature type="domain" description="RRM" evidence="19">
    <location>
        <begin position="134"/>
        <end position="200"/>
    </location>
</feature>
<name>A0A8J7P4N7_ATRSP</name>
<evidence type="ECO:0000259" key="19">
    <source>
        <dbReference type="PROSITE" id="PS50102"/>
    </source>
</evidence>
<dbReference type="CDD" id="cd12414">
    <property type="entry name" value="RRM2_RBM28_like"/>
    <property type="match status" value="1"/>
</dbReference>
<feature type="non-terminal residue" evidence="20">
    <location>
        <position position="800"/>
    </location>
</feature>
<feature type="domain" description="RRM" evidence="19">
    <location>
        <begin position="522"/>
        <end position="627"/>
    </location>
</feature>
<evidence type="ECO:0000256" key="13">
    <source>
        <dbReference type="ARBA" id="ARBA00062033"/>
    </source>
</evidence>
<feature type="compositionally biased region" description="Basic residues" evidence="17">
    <location>
        <begin position="711"/>
        <end position="720"/>
    </location>
</feature>
<keyword evidence="10" id="KW-0508">mRNA splicing</keyword>
<dbReference type="GO" id="GO:0006397">
    <property type="term" value="P:mRNA processing"/>
    <property type="evidence" value="ECO:0007669"/>
    <property type="project" value="UniProtKB-KW"/>
</dbReference>
<dbReference type="CDD" id="cd12413">
    <property type="entry name" value="RRM1_RBM28_like"/>
    <property type="match status" value="1"/>
</dbReference>
<keyword evidence="18" id="KW-0812">Transmembrane</keyword>
<feature type="compositionally biased region" description="Basic and acidic residues" evidence="17">
    <location>
        <begin position="652"/>
        <end position="661"/>
    </location>
</feature>
<dbReference type="AlphaFoldDB" id="A0A8J7P4N7"/>
<feature type="region of interest" description="Disordered" evidence="17">
    <location>
        <begin position="622"/>
        <end position="766"/>
    </location>
</feature>
<keyword evidence="18" id="KW-0472">Membrane</keyword>
<keyword evidence="4" id="KW-0507">mRNA processing</keyword>
<evidence type="ECO:0000256" key="17">
    <source>
        <dbReference type="SAM" id="MobiDB-lite"/>
    </source>
</evidence>
<evidence type="ECO:0000313" key="20">
    <source>
        <dbReference type="EMBL" id="MBN3322891.1"/>
    </source>
</evidence>
<evidence type="ECO:0000313" key="21">
    <source>
        <dbReference type="Proteomes" id="UP000736164"/>
    </source>
</evidence>
<evidence type="ECO:0000256" key="10">
    <source>
        <dbReference type="ARBA" id="ARBA00023187"/>
    </source>
</evidence>
<evidence type="ECO:0000256" key="6">
    <source>
        <dbReference type="ARBA" id="ARBA00022737"/>
    </source>
</evidence>
<evidence type="ECO:0000256" key="8">
    <source>
        <dbReference type="ARBA" id="ARBA00022884"/>
    </source>
</evidence>
<dbReference type="EMBL" id="JAAWVO010061782">
    <property type="protein sequence ID" value="MBN3322891.1"/>
    <property type="molecule type" value="Genomic_DNA"/>
</dbReference>
<evidence type="ECO:0000256" key="4">
    <source>
        <dbReference type="ARBA" id="ARBA00022664"/>
    </source>
</evidence>
<comment type="subcellular location">
    <subcellularLocation>
        <location evidence="1">Nucleus</location>
        <location evidence="1">Nucleolus</location>
    </subcellularLocation>
</comment>
<keyword evidence="7" id="KW-0832">Ubl conjugation</keyword>
<evidence type="ECO:0000256" key="15">
    <source>
        <dbReference type="ARBA" id="ARBA00075702"/>
    </source>
</evidence>
<keyword evidence="5" id="KW-0747">Spliceosome</keyword>
<feature type="compositionally biased region" description="Acidic residues" evidence="17">
    <location>
        <begin position="326"/>
        <end position="354"/>
    </location>
</feature>
<keyword evidence="18" id="KW-1133">Transmembrane helix</keyword>
<feature type="compositionally biased region" description="Basic and acidic residues" evidence="17">
    <location>
        <begin position="730"/>
        <end position="742"/>
    </location>
</feature>
<keyword evidence="21" id="KW-1185">Reference proteome</keyword>
<keyword evidence="9" id="KW-0007">Acetylation</keyword>
<keyword evidence="2" id="KW-1017">Isopeptide bond</keyword>
<feature type="compositionally biased region" description="Basic and acidic residues" evidence="17">
    <location>
        <begin position="696"/>
        <end position="709"/>
    </location>
</feature>
<dbReference type="InterPro" id="IPR003954">
    <property type="entry name" value="RRM_euk-type"/>
</dbReference>
<dbReference type="PANTHER" id="PTHR48039">
    <property type="entry name" value="RNA-BINDING MOTIF PROTEIN 14B"/>
    <property type="match status" value="1"/>
</dbReference>
<dbReference type="GO" id="GO:0005730">
    <property type="term" value="C:nucleolus"/>
    <property type="evidence" value="ECO:0007669"/>
    <property type="project" value="UniProtKB-SubCell"/>
</dbReference>
<dbReference type="GO" id="GO:0003729">
    <property type="term" value="F:mRNA binding"/>
    <property type="evidence" value="ECO:0007669"/>
    <property type="project" value="TreeGrafter"/>
</dbReference>
<evidence type="ECO:0000256" key="1">
    <source>
        <dbReference type="ARBA" id="ARBA00004604"/>
    </source>
</evidence>
<dbReference type="SMART" id="SM00361">
    <property type="entry name" value="RRM_1"/>
    <property type="match status" value="3"/>
</dbReference>
<dbReference type="FunFam" id="3.30.70.330:FF:000340">
    <property type="entry name" value="RNA-binding motif protein 28"/>
    <property type="match status" value="1"/>
</dbReference>
<dbReference type="PANTHER" id="PTHR48039:SF5">
    <property type="entry name" value="RNA-BINDING PROTEIN 28"/>
    <property type="match status" value="1"/>
</dbReference>
<keyword evidence="11" id="KW-0539">Nucleus</keyword>
<organism evidence="20 21">
    <name type="scientific">Atractosteus spatula</name>
    <name type="common">Alligator gar</name>
    <name type="synonym">Lepisosteus spatula</name>
    <dbReference type="NCBI Taxonomy" id="7917"/>
    <lineage>
        <taxon>Eukaryota</taxon>
        <taxon>Metazoa</taxon>
        <taxon>Chordata</taxon>
        <taxon>Craniata</taxon>
        <taxon>Vertebrata</taxon>
        <taxon>Euteleostomi</taxon>
        <taxon>Actinopterygii</taxon>
        <taxon>Neopterygii</taxon>
        <taxon>Holostei</taxon>
        <taxon>Semionotiformes</taxon>
        <taxon>Lepisosteidae</taxon>
        <taxon>Atractosteus</taxon>
    </lineage>
</organism>
<accession>A0A8J7P4N7</accession>
<feature type="transmembrane region" description="Helical" evidence="18">
    <location>
        <begin position="89"/>
        <end position="113"/>
    </location>
</feature>
<dbReference type="GO" id="GO:0008380">
    <property type="term" value="P:RNA splicing"/>
    <property type="evidence" value="ECO:0007669"/>
    <property type="project" value="UniProtKB-KW"/>
</dbReference>
<gene>
    <name evidence="20" type="primary">Rbm28</name>
    <name evidence="20" type="ORF">GTO95_0003204</name>
</gene>